<name>A0A6H0Y0C5_9PEZI</name>
<feature type="chain" id="PRO_5026415712" evidence="2">
    <location>
        <begin position="21"/>
        <end position="443"/>
    </location>
</feature>
<dbReference type="GO" id="GO:0004806">
    <property type="term" value="F:triacylglycerol lipase activity"/>
    <property type="evidence" value="ECO:0007669"/>
    <property type="project" value="UniProtKB-UniRule"/>
</dbReference>
<reference evidence="3 4" key="1">
    <citation type="journal article" date="2016" name="Sci. Rep.">
        <title>Peltaster fructicola genome reveals evolution from an invasive phytopathogen to an ectophytic parasite.</title>
        <authorList>
            <person name="Xu C."/>
            <person name="Chen H."/>
            <person name="Gleason M.L."/>
            <person name="Xu J.R."/>
            <person name="Liu H."/>
            <person name="Zhang R."/>
            <person name="Sun G."/>
        </authorList>
    </citation>
    <scope>NUCLEOTIDE SEQUENCE [LARGE SCALE GENOMIC DNA]</scope>
    <source>
        <strain evidence="3 4">LNHT1506</strain>
    </source>
</reference>
<dbReference type="Gene3D" id="1.10.260.130">
    <property type="match status" value="1"/>
</dbReference>
<dbReference type="PIRSF" id="PIRSF029171">
    <property type="entry name" value="Esterase_LipA"/>
    <property type="match status" value="1"/>
</dbReference>
<feature type="signal peptide" evidence="2">
    <location>
        <begin position="1"/>
        <end position="20"/>
    </location>
</feature>
<dbReference type="SUPFAM" id="SSF53474">
    <property type="entry name" value="alpha/beta-Hydrolases"/>
    <property type="match status" value="1"/>
</dbReference>
<keyword evidence="2" id="KW-0732">Signal</keyword>
<dbReference type="PANTHER" id="PTHR34853">
    <property type="match status" value="1"/>
</dbReference>
<keyword evidence="1" id="KW-0378">Hydrolase</keyword>
<protein>
    <submittedName>
        <fullName evidence="3">Uncharacterized protein</fullName>
    </submittedName>
</protein>
<evidence type="ECO:0000256" key="2">
    <source>
        <dbReference type="PIRNR" id="PIRNR029171"/>
    </source>
</evidence>
<dbReference type="AlphaFoldDB" id="A0A6H0Y0C5"/>
<evidence type="ECO:0000313" key="3">
    <source>
        <dbReference type="EMBL" id="QIX00100.1"/>
    </source>
</evidence>
<dbReference type="InterPro" id="IPR005152">
    <property type="entry name" value="Lipase_secreted"/>
</dbReference>
<evidence type="ECO:0000313" key="4">
    <source>
        <dbReference type="Proteomes" id="UP000503462"/>
    </source>
</evidence>
<dbReference type="PANTHER" id="PTHR34853:SF5">
    <property type="entry name" value="LIP-DOMAIN-CONTAINING PROTEIN-RELATED"/>
    <property type="match status" value="1"/>
</dbReference>
<dbReference type="Proteomes" id="UP000503462">
    <property type="component" value="Chromosome 4"/>
</dbReference>
<gene>
    <name evidence="3" type="ORF">AMS68_005617</name>
</gene>
<dbReference type="OrthoDB" id="2373480at2759"/>
<proteinExistence type="inferred from homology"/>
<keyword evidence="4" id="KW-1185">Reference proteome</keyword>
<dbReference type="Pfam" id="PF03583">
    <property type="entry name" value="LIP"/>
    <property type="match status" value="1"/>
</dbReference>
<dbReference type="InterPro" id="IPR029058">
    <property type="entry name" value="AB_hydrolase_fold"/>
</dbReference>
<dbReference type="GO" id="GO:0016042">
    <property type="term" value="P:lipid catabolic process"/>
    <property type="evidence" value="ECO:0007669"/>
    <property type="project" value="UniProtKB-UniRule"/>
</dbReference>
<accession>A0A6H0Y0C5</accession>
<dbReference type="Gene3D" id="3.40.50.1820">
    <property type="entry name" value="alpha/beta hydrolase"/>
    <property type="match status" value="1"/>
</dbReference>
<evidence type="ECO:0000256" key="1">
    <source>
        <dbReference type="ARBA" id="ARBA00022801"/>
    </source>
</evidence>
<dbReference type="EMBL" id="CP051142">
    <property type="protein sequence ID" value="QIX00100.1"/>
    <property type="molecule type" value="Genomic_DNA"/>
</dbReference>
<organism evidence="3 4">
    <name type="scientific">Peltaster fructicola</name>
    <dbReference type="NCBI Taxonomy" id="286661"/>
    <lineage>
        <taxon>Eukaryota</taxon>
        <taxon>Fungi</taxon>
        <taxon>Dikarya</taxon>
        <taxon>Ascomycota</taxon>
        <taxon>Pezizomycotina</taxon>
        <taxon>Dothideomycetes</taxon>
        <taxon>Dothideomycetes incertae sedis</taxon>
        <taxon>Peltaster</taxon>
    </lineage>
</organism>
<comment type="similarity">
    <text evidence="2">Belongs to the AB hydrolase superfamily. Lipase family.</text>
</comment>
<sequence>MALRLLQRLLLLSCSITAIAAPVPAVERATSNTIVLPSQDSFYQPPTGYESASLGAILAKRQIPVPGAIDSLAPGKTQSVWQVLYRSSDDNGQPLAVVTTIFVPTGGDPNKFFTQSIAYDSSDVDCSPSYTLQSPSTTGPDSIVIALALSSGWYVQSPDFESYKAAFTNGIISGQTMLDSLRAAKQSGSFTGLSANPRIGMNGGSGGALAIEWALELQPTYAKDITISGATLGSLTPNIANVMHTVNKGPAAGLIPSAITGLAQASPQLQTYLNTNLISSTAANFESANTRCINQNQDYYNGKDITAYFKNPNFLDDQVVHDLVQKVGIMGTHGTPSGPVYVYKGANDEVSPVADTDTLVDEFCNAGASVTYVRNALTEHVTESVLGIPGAYAWLDDRLNGVPAQQGCNKVFEANTTFSLNDLSKLGSLATALMAALQSVLNS</sequence>